<keyword evidence="9" id="KW-1185">Reference proteome</keyword>
<evidence type="ECO:0000313" key="6">
    <source>
        <dbReference type="EMBL" id="QQE76416.1"/>
    </source>
</evidence>
<organism evidence="6 8">
    <name type="scientific">Brevibacillus composti</name>
    <dbReference type="NCBI Taxonomy" id="2796470"/>
    <lineage>
        <taxon>Bacteria</taxon>
        <taxon>Bacillati</taxon>
        <taxon>Bacillota</taxon>
        <taxon>Bacilli</taxon>
        <taxon>Bacillales</taxon>
        <taxon>Paenibacillaceae</taxon>
        <taxon>Brevibacillus</taxon>
    </lineage>
</organism>
<name>A0A7T5EPL4_9BACL</name>
<dbReference type="EMBL" id="CP073708">
    <property type="protein sequence ID" value="QUO43494.1"/>
    <property type="molecule type" value="Genomic_DNA"/>
</dbReference>
<feature type="transmembrane region" description="Helical" evidence="4">
    <location>
        <begin position="383"/>
        <end position="411"/>
    </location>
</feature>
<keyword evidence="4" id="KW-1133">Transmembrane helix</keyword>
<proteinExistence type="inferred from homology"/>
<protein>
    <submittedName>
        <fullName evidence="6">Glycosyltransferase family 2 protein</fullName>
    </submittedName>
</protein>
<dbReference type="PANTHER" id="PTHR43630:SF1">
    <property type="entry name" value="POLY-BETA-1,6-N-ACETYL-D-GLUCOSAMINE SYNTHASE"/>
    <property type="match status" value="1"/>
</dbReference>
<reference evidence="7" key="2">
    <citation type="submission" date="2021-04" db="EMBL/GenBank/DDBJ databases">
        <title>Brevibacillus composti FJAT-54423, complete genome.</title>
        <authorList>
            <person name="Tang R."/>
        </authorList>
    </citation>
    <scope>NUCLEOTIDE SEQUENCE</scope>
    <source>
        <strain evidence="7">FJAT-54424</strain>
    </source>
</reference>
<keyword evidence="2" id="KW-0328">Glycosyltransferase</keyword>
<keyword evidence="4" id="KW-0472">Membrane</keyword>
<gene>
    <name evidence="6" type="ORF">JD108_11400</name>
    <name evidence="7" type="ORF">KDJ56_11345</name>
</gene>
<dbReference type="Proteomes" id="UP000595847">
    <property type="component" value="Chromosome"/>
</dbReference>
<keyword evidence="4" id="KW-0812">Transmembrane</keyword>
<accession>A0A7T5EPL4</accession>
<evidence type="ECO:0000259" key="5">
    <source>
        <dbReference type="Pfam" id="PF00535"/>
    </source>
</evidence>
<feature type="transmembrane region" description="Helical" evidence="4">
    <location>
        <begin position="423"/>
        <end position="444"/>
    </location>
</feature>
<dbReference type="SUPFAM" id="SSF53448">
    <property type="entry name" value="Nucleotide-diphospho-sugar transferases"/>
    <property type="match status" value="1"/>
</dbReference>
<sequence length="473" mass="54430">MRDFLLGYGMFAMYYVFVVNSLYLIINIFSHVNIYTIMKRSRFSRFQSLAGSTRVPPVSILVPAYNEELTIIENVRSLLALRYPQFEVIVINDGSRDDTLGVLIREFGLVRQTHTYVRNVVPASPISGIYHNPQYPQLFVIDKENGGKADSLNAGINFSHYPMIASIDADSLLERDALIRMAQVYMENPEETIAIGGNVRIANGCKIEDGLVKEVNLPKKLLPMFQTIEYMKAFLGGRIGWSSINGLIIVSGAFGLFRKDCVIEVGGYREGYPGEDMNIIIKLHKYMLEKKQKYRIAFCPDAVCWTQAPDTLHILSSQRKRWGRGNLKNMIEYRHMLFHPKYKVMGMLTMPYNVMFETLNPYFKLTGFLALLGYSYYDMTHAHIVLVFMAVNLIYGYLLTISGILLEELAFRRYTRMSDLVKLLGYGFLMFFGYYQLGAIWRVLGHIDFLRNNNTWGVMTRQSWKVETRQQSS</sequence>
<dbReference type="CDD" id="cd06423">
    <property type="entry name" value="CESA_like"/>
    <property type="match status" value="1"/>
</dbReference>
<evidence type="ECO:0000256" key="3">
    <source>
        <dbReference type="ARBA" id="ARBA00022679"/>
    </source>
</evidence>
<feature type="domain" description="Glycosyltransferase 2-like" evidence="5">
    <location>
        <begin position="59"/>
        <end position="102"/>
    </location>
</feature>
<dbReference type="Pfam" id="PF13641">
    <property type="entry name" value="Glyco_tranf_2_3"/>
    <property type="match status" value="1"/>
</dbReference>
<reference evidence="6 8" key="1">
    <citation type="submission" date="2020-12" db="EMBL/GenBank/DDBJ databases">
        <title>strain FJAT-54423T represents a novel species of the genus Brevibacillus.</title>
        <authorList>
            <person name="Tang R."/>
        </authorList>
    </citation>
    <scope>NUCLEOTIDE SEQUENCE [LARGE SCALE GENOMIC DNA]</scope>
    <source>
        <strain evidence="6 8">FJAT-54423</strain>
    </source>
</reference>
<evidence type="ECO:0000256" key="4">
    <source>
        <dbReference type="SAM" id="Phobius"/>
    </source>
</evidence>
<dbReference type="PANTHER" id="PTHR43630">
    <property type="entry name" value="POLY-BETA-1,6-N-ACETYL-D-GLUCOSAMINE SYNTHASE"/>
    <property type="match status" value="1"/>
</dbReference>
<dbReference type="GO" id="GO:0016757">
    <property type="term" value="F:glycosyltransferase activity"/>
    <property type="evidence" value="ECO:0007669"/>
    <property type="project" value="UniProtKB-KW"/>
</dbReference>
<feature type="transmembrane region" description="Helical" evidence="4">
    <location>
        <begin position="359"/>
        <end position="377"/>
    </location>
</feature>
<dbReference type="KEGG" id="bcop:JD108_11400"/>
<feature type="transmembrane region" description="Helical" evidence="4">
    <location>
        <begin position="12"/>
        <end position="35"/>
    </location>
</feature>
<dbReference type="Pfam" id="PF00535">
    <property type="entry name" value="Glycos_transf_2"/>
    <property type="match status" value="1"/>
</dbReference>
<comment type="similarity">
    <text evidence="1">Belongs to the glycosyltransferase 2 family.</text>
</comment>
<dbReference type="Gene3D" id="3.90.550.10">
    <property type="entry name" value="Spore Coat Polysaccharide Biosynthesis Protein SpsA, Chain A"/>
    <property type="match status" value="1"/>
</dbReference>
<dbReference type="AlphaFoldDB" id="A0A7T5EPL4"/>
<evidence type="ECO:0000313" key="8">
    <source>
        <dbReference type="Proteomes" id="UP000595847"/>
    </source>
</evidence>
<dbReference type="Proteomes" id="UP000677234">
    <property type="component" value="Chromosome"/>
</dbReference>
<evidence type="ECO:0000313" key="9">
    <source>
        <dbReference type="Proteomes" id="UP000677234"/>
    </source>
</evidence>
<dbReference type="InterPro" id="IPR001173">
    <property type="entry name" value="Glyco_trans_2-like"/>
</dbReference>
<dbReference type="InterPro" id="IPR029044">
    <property type="entry name" value="Nucleotide-diphossugar_trans"/>
</dbReference>
<evidence type="ECO:0000256" key="2">
    <source>
        <dbReference type="ARBA" id="ARBA00022676"/>
    </source>
</evidence>
<evidence type="ECO:0000256" key="1">
    <source>
        <dbReference type="ARBA" id="ARBA00006739"/>
    </source>
</evidence>
<keyword evidence="3 6" id="KW-0808">Transferase</keyword>
<evidence type="ECO:0000313" key="7">
    <source>
        <dbReference type="EMBL" id="QUO43494.1"/>
    </source>
</evidence>
<dbReference type="EMBL" id="CP066308">
    <property type="protein sequence ID" value="QQE76416.1"/>
    <property type="molecule type" value="Genomic_DNA"/>
</dbReference>
<dbReference type="RefSeq" id="WP_198829916.1">
    <property type="nucleotide sequence ID" value="NZ_CP066308.1"/>
</dbReference>